<dbReference type="FunFam" id="2.20.25.30:FF:000001">
    <property type="entry name" value="Ribosomal protein L37"/>
    <property type="match status" value="1"/>
</dbReference>
<keyword evidence="10" id="KW-1185">Reference proteome</keyword>
<evidence type="ECO:0000256" key="6">
    <source>
        <dbReference type="ARBA" id="ARBA00022884"/>
    </source>
</evidence>
<proteinExistence type="inferred from homology"/>
<comment type="similarity">
    <text evidence="1">Belongs to the eukaryotic ribosomal protein eL37 family.</text>
</comment>
<organism evidence="9 10">
    <name type="scientific">Populus deltoides</name>
    <name type="common">Eastern poplar</name>
    <name type="synonym">Eastern cottonwood</name>
    <dbReference type="NCBI Taxonomy" id="3696"/>
    <lineage>
        <taxon>Eukaryota</taxon>
        <taxon>Viridiplantae</taxon>
        <taxon>Streptophyta</taxon>
        <taxon>Embryophyta</taxon>
        <taxon>Tracheophyta</taxon>
        <taxon>Spermatophyta</taxon>
        <taxon>Magnoliopsida</taxon>
        <taxon>eudicotyledons</taxon>
        <taxon>Gunneridae</taxon>
        <taxon>Pentapetalae</taxon>
        <taxon>rosids</taxon>
        <taxon>fabids</taxon>
        <taxon>Malpighiales</taxon>
        <taxon>Salicaceae</taxon>
        <taxon>Saliceae</taxon>
        <taxon>Populus</taxon>
    </lineage>
</organism>
<evidence type="ECO:0000313" key="10">
    <source>
        <dbReference type="Proteomes" id="UP000807159"/>
    </source>
</evidence>
<evidence type="ECO:0000256" key="7">
    <source>
        <dbReference type="ARBA" id="ARBA00022980"/>
    </source>
</evidence>
<keyword evidence="2" id="KW-0479">Metal-binding</keyword>
<evidence type="ECO:0000256" key="5">
    <source>
        <dbReference type="ARBA" id="ARBA00022833"/>
    </source>
</evidence>
<dbReference type="GO" id="GO:0008270">
    <property type="term" value="F:zinc ion binding"/>
    <property type="evidence" value="ECO:0007669"/>
    <property type="project" value="UniProtKB-KW"/>
</dbReference>
<dbReference type="GO" id="GO:0003735">
    <property type="term" value="F:structural constituent of ribosome"/>
    <property type="evidence" value="ECO:0007669"/>
    <property type="project" value="InterPro"/>
</dbReference>
<dbReference type="Gene3D" id="2.20.25.30">
    <property type="match status" value="1"/>
</dbReference>
<name>A0A8T2WQH6_POPDE</name>
<dbReference type="Pfam" id="PF01907">
    <property type="entry name" value="Ribosomal_L37e"/>
    <property type="match status" value="1"/>
</dbReference>
<keyword evidence="4" id="KW-0863">Zinc-finger</keyword>
<dbReference type="PROSITE" id="PS01077">
    <property type="entry name" value="RIBOSOMAL_L37E"/>
    <property type="match status" value="1"/>
</dbReference>
<dbReference type="PANTHER" id="PTHR10768:SF44">
    <property type="entry name" value="RIBOSOMAL PROTEIN L37"/>
    <property type="match status" value="1"/>
</dbReference>
<dbReference type="HAMAP" id="MF_00547">
    <property type="entry name" value="Ribosomal_eL37"/>
    <property type="match status" value="1"/>
</dbReference>
<evidence type="ECO:0000313" key="9">
    <source>
        <dbReference type="EMBL" id="KAH8482652.1"/>
    </source>
</evidence>
<dbReference type="SUPFAM" id="SSF57829">
    <property type="entry name" value="Zn-binding ribosomal proteins"/>
    <property type="match status" value="1"/>
</dbReference>
<dbReference type="GO" id="GO:0019843">
    <property type="term" value="F:rRNA binding"/>
    <property type="evidence" value="ECO:0007669"/>
    <property type="project" value="UniProtKB-KW"/>
</dbReference>
<dbReference type="InterPro" id="IPR001569">
    <property type="entry name" value="Ribosomal_eL37"/>
</dbReference>
<dbReference type="Proteomes" id="UP000807159">
    <property type="component" value="Chromosome 18"/>
</dbReference>
<keyword evidence="5" id="KW-0862">Zinc</keyword>
<keyword evidence="6" id="KW-0694">RNA-binding</keyword>
<dbReference type="GO" id="GO:0006412">
    <property type="term" value="P:translation"/>
    <property type="evidence" value="ECO:0007669"/>
    <property type="project" value="InterPro"/>
</dbReference>
<dbReference type="PANTHER" id="PTHR10768">
    <property type="entry name" value="60S RIBOSOMAL PROTEIN L37"/>
    <property type="match status" value="1"/>
</dbReference>
<keyword evidence="3" id="KW-0699">rRNA-binding</keyword>
<dbReference type="InterPro" id="IPR011331">
    <property type="entry name" value="Ribosomal_eL37/eL43"/>
</dbReference>
<keyword evidence="7" id="KW-0689">Ribosomal protein</keyword>
<dbReference type="InterPro" id="IPR011332">
    <property type="entry name" value="Ribosomal_zn-bd"/>
</dbReference>
<evidence type="ECO:0000256" key="8">
    <source>
        <dbReference type="ARBA" id="ARBA00023274"/>
    </source>
</evidence>
<evidence type="ECO:0000256" key="2">
    <source>
        <dbReference type="ARBA" id="ARBA00022723"/>
    </source>
</evidence>
<sequence>MGKGTGSFGKRRNKTHTLCVRCGRRSFHLQKSRCSACAFPAARVRKYNWSEKAIRRKTTGTGRMKYLRHLPRRFKTNFREGTQAAPRNKGAAAASSAGTSWPYFYVLILINFIVMECVMVEDYAFVERCSIQGQASVRFQFIISVEQCKPDCVCCGQEFGVTSMCALSHSSASIA</sequence>
<evidence type="ECO:0008006" key="11">
    <source>
        <dbReference type="Google" id="ProtNLM"/>
    </source>
</evidence>
<evidence type="ECO:0000256" key="3">
    <source>
        <dbReference type="ARBA" id="ARBA00022730"/>
    </source>
</evidence>
<evidence type="ECO:0000256" key="4">
    <source>
        <dbReference type="ARBA" id="ARBA00022771"/>
    </source>
</evidence>
<keyword evidence="8" id="KW-0687">Ribonucleoprotein</keyword>
<gene>
    <name evidence="9" type="ORF">H0E87_029924</name>
</gene>
<dbReference type="EMBL" id="JACEGQ020000018">
    <property type="protein sequence ID" value="KAH8482652.1"/>
    <property type="molecule type" value="Genomic_DNA"/>
</dbReference>
<evidence type="ECO:0000256" key="1">
    <source>
        <dbReference type="ARBA" id="ARBA00009805"/>
    </source>
</evidence>
<comment type="caution">
    <text evidence="9">The sequence shown here is derived from an EMBL/GenBank/DDBJ whole genome shotgun (WGS) entry which is preliminary data.</text>
</comment>
<dbReference type="InterPro" id="IPR018267">
    <property type="entry name" value="Ribosomal_eL37_CS"/>
</dbReference>
<reference evidence="9" key="1">
    <citation type="journal article" date="2021" name="J. Hered.">
        <title>Genome Assembly of Salicaceae Populus deltoides (Eastern Cottonwood) I-69 Based on Nanopore Sequencing and Hi-C Technologies.</title>
        <authorList>
            <person name="Bai S."/>
            <person name="Wu H."/>
            <person name="Zhang J."/>
            <person name="Pan Z."/>
            <person name="Zhao W."/>
            <person name="Li Z."/>
            <person name="Tong C."/>
        </authorList>
    </citation>
    <scope>NUCLEOTIDE SEQUENCE</scope>
    <source>
        <tissue evidence="9">Leaf</tissue>
    </source>
</reference>
<accession>A0A8T2WQH6</accession>
<dbReference type="GO" id="GO:0022625">
    <property type="term" value="C:cytosolic large ribosomal subunit"/>
    <property type="evidence" value="ECO:0007669"/>
    <property type="project" value="TreeGrafter"/>
</dbReference>
<dbReference type="AlphaFoldDB" id="A0A8T2WQH6"/>
<protein>
    <recommendedName>
        <fullName evidence="11">Ribosomal protein L37</fullName>
    </recommendedName>
</protein>